<evidence type="ECO:0000313" key="15">
    <source>
        <dbReference type="Proteomes" id="UP000309673"/>
    </source>
</evidence>
<comment type="subcellular location">
    <subcellularLocation>
        <location evidence="2">Cell membrane</location>
        <topology evidence="2">Multi-pass membrane protein</topology>
    </subcellularLocation>
</comment>
<evidence type="ECO:0000256" key="7">
    <source>
        <dbReference type="ARBA" id="ARBA00022475"/>
    </source>
</evidence>
<keyword evidence="10" id="KW-0406">Ion transport</keyword>
<evidence type="ECO:0000256" key="1">
    <source>
        <dbReference type="ARBA" id="ARBA00003408"/>
    </source>
</evidence>
<name>A0A4U0F9A8_9BACL</name>
<feature type="transmembrane region" description="Helical" evidence="13">
    <location>
        <begin position="88"/>
        <end position="112"/>
    </location>
</feature>
<sequence>MLLLREWKKILLLALPSLFAFTTQTLTGTINLIMVGDLGALIIAVVGVSNIIMYNVFAAFSGIGHSINYLVAQNYGSNEMPKGIQRTYMALFVSLIVGLLIVSFGWSAGGLVLQWMGGKPDLVAAGSTYLELRFYAMAIGMISFVFHGFFRGVGDTRTSMIISILANVIMIVLTYALTYGELGMPRLGLPGAGYAIIIGEAVGLAACMAVFWGPMHRRFATRQRPATDWRELALIGKESGKLGMMEFSMSISMYIFTLFVMQLGTVPLAANEVALSIMSFGFMPAFAFGSTATILVGQEIGRKRPSDARRAGTHTAVLGSIFLLLLGTAELIWAQDIAGLYTKDREVAELAAFLIQVSAYLQIFDGFFNFYAGGLRGIGDTAFLMKASLVLSWLMFVPLTYLFVNVLDLASMGAWLALYSFLTALGLTVMIRYYRTDFHEVKLKEASAV</sequence>
<feature type="transmembrane region" description="Helical" evidence="13">
    <location>
        <begin position="276"/>
        <end position="296"/>
    </location>
</feature>
<dbReference type="GO" id="GO:0005886">
    <property type="term" value="C:plasma membrane"/>
    <property type="evidence" value="ECO:0007669"/>
    <property type="project" value="UniProtKB-SubCell"/>
</dbReference>
<dbReference type="Pfam" id="PF01554">
    <property type="entry name" value="MatE"/>
    <property type="match status" value="2"/>
</dbReference>
<proteinExistence type="inferred from homology"/>
<evidence type="ECO:0000256" key="2">
    <source>
        <dbReference type="ARBA" id="ARBA00004651"/>
    </source>
</evidence>
<evidence type="ECO:0000313" key="14">
    <source>
        <dbReference type="EMBL" id="TJY41058.1"/>
    </source>
</evidence>
<feature type="transmembrane region" description="Helical" evidence="13">
    <location>
        <begin position="383"/>
        <end position="404"/>
    </location>
</feature>
<feature type="transmembrane region" description="Helical" evidence="13">
    <location>
        <begin position="41"/>
        <end position="67"/>
    </location>
</feature>
<dbReference type="GO" id="GO:0006811">
    <property type="term" value="P:monoatomic ion transport"/>
    <property type="evidence" value="ECO:0007669"/>
    <property type="project" value="UniProtKB-KW"/>
</dbReference>
<dbReference type="PIRSF" id="PIRSF006603">
    <property type="entry name" value="DinF"/>
    <property type="match status" value="1"/>
</dbReference>
<comment type="similarity">
    <text evidence="3">Belongs to the multi antimicrobial extrusion (MATE) (TC 2.A.66.1) family.</text>
</comment>
<evidence type="ECO:0000256" key="4">
    <source>
        <dbReference type="ARBA" id="ARBA00020268"/>
    </source>
</evidence>
<organism evidence="14 15">
    <name type="scientific">Cohnella pontilimi</name>
    <dbReference type="NCBI Taxonomy" id="2564100"/>
    <lineage>
        <taxon>Bacteria</taxon>
        <taxon>Bacillati</taxon>
        <taxon>Bacillota</taxon>
        <taxon>Bacilli</taxon>
        <taxon>Bacillales</taxon>
        <taxon>Paenibacillaceae</taxon>
        <taxon>Cohnella</taxon>
    </lineage>
</organism>
<feature type="transmembrane region" description="Helical" evidence="13">
    <location>
        <begin position="251"/>
        <end position="270"/>
    </location>
</feature>
<evidence type="ECO:0000256" key="8">
    <source>
        <dbReference type="ARBA" id="ARBA00022692"/>
    </source>
</evidence>
<dbReference type="InterPro" id="IPR002528">
    <property type="entry name" value="MATE_fam"/>
</dbReference>
<dbReference type="RefSeq" id="WP_136778686.1">
    <property type="nucleotide sequence ID" value="NZ_SUPK01000007.1"/>
</dbReference>
<feature type="transmembrane region" description="Helical" evidence="13">
    <location>
        <begin position="316"/>
        <end position="335"/>
    </location>
</feature>
<evidence type="ECO:0000256" key="11">
    <source>
        <dbReference type="ARBA" id="ARBA00023136"/>
    </source>
</evidence>
<protein>
    <recommendedName>
        <fullName evidence="4">Probable multidrug resistance protein NorM</fullName>
    </recommendedName>
    <alternativeName>
        <fullName evidence="12">Multidrug-efflux transporter</fullName>
    </alternativeName>
</protein>
<dbReference type="InterPro" id="IPR050222">
    <property type="entry name" value="MATE_MdtK"/>
</dbReference>
<keyword evidence="5" id="KW-0813">Transport</keyword>
<evidence type="ECO:0000256" key="13">
    <source>
        <dbReference type="SAM" id="Phobius"/>
    </source>
</evidence>
<feature type="transmembrane region" description="Helical" evidence="13">
    <location>
        <begin position="192"/>
        <end position="214"/>
    </location>
</feature>
<dbReference type="EMBL" id="SUPK01000007">
    <property type="protein sequence ID" value="TJY41058.1"/>
    <property type="molecule type" value="Genomic_DNA"/>
</dbReference>
<evidence type="ECO:0000256" key="12">
    <source>
        <dbReference type="ARBA" id="ARBA00031636"/>
    </source>
</evidence>
<keyword evidence="6" id="KW-0050">Antiport</keyword>
<dbReference type="GO" id="GO:0042910">
    <property type="term" value="F:xenobiotic transmembrane transporter activity"/>
    <property type="evidence" value="ECO:0007669"/>
    <property type="project" value="InterPro"/>
</dbReference>
<dbReference type="Proteomes" id="UP000309673">
    <property type="component" value="Unassembled WGS sequence"/>
</dbReference>
<comment type="caution">
    <text evidence="14">The sequence shown here is derived from an EMBL/GenBank/DDBJ whole genome shotgun (WGS) entry which is preliminary data.</text>
</comment>
<dbReference type="CDD" id="cd13137">
    <property type="entry name" value="MATE_NorM_like"/>
    <property type="match status" value="1"/>
</dbReference>
<dbReference type="GO" id="GO:0015297">
    <property type="term" value="F:antiporter activity"/>
    <property type="evidence" value="ECO:0007669"/>
    <property type="project" value="UniProtKB-KW"/>
</dbReference>
<evidence type="ECO:0000256" key="9">
    <source>
        <dbReference type="ARBA" id="ARBA00022989"/>
    </source>
</evidence>
<feature type="transmembrane region" description="Helical" evidence="13">
    <location>
        <begin position="132"/>
        <end position="150"/>
    </location>
</feature>
<feature type="transmembrane region" description="Helical" evidence="13">
    <location>
        <begin position="162"/>
        <end position="180"/>
    </location>
</feature>
<keyword evidence="15" id="KW-1185">Reference proteome</keyword>
<evidence type="ECO:0000256" key="3">
    <source>
        <dbReference type="ARBA" id="ARBA00010199"/>
    </source>
</evidence>
<evidence type="ECO:0000256" key="10">
    <source>
        <dbReference type="ARBA" id="ARBA00023065"/>
    </source>
</evidence>
<dbReference type="PANTHER" id="PTHR43298">
    <property type="entry name" value="MULTIDRUG RESISTANCE PROTEIN NORM-RELATED"/>
    <property type="match status" value="1"/>
</dbReference>
<comment type="function">
    <text evidence="1">Multidrug efflux pump.</text>
</comment>
<feature type="transmembrane region" description="Helical" evidence="13">
    <location>
        <begin position="416"/>
        <end position="434"/>
    </location>
</feature>
<keyword evidence="9 13" id="KW-1133">Transmembrane helix</keyword>
<feature type="transmembrane region" description="Helical" evidence="13">
    <location>
        <begin position="347"/>
        <end position="371"/>
    </location>
</feature>
<dbReference type="PANTHER" id="PTHR43298:SF2">
    <property type="entry name" value="FMN_FAD EXPORTER YEEO-RELATED"/>
    <property type="match status" value="1"/>
</dbReference>
<dbReference type="OrthoDB" id="9806302at2"/>
<dbReference type="InterPro" id="IPR048279">
    <property type="entry name" value="MdtK-like"/>
</dbReference>
<keyword evidence="11 13" id="KW-0472">Membrane</keyword>
<keyword evidence="7" id="KW-1003">Cell membrane</keyword>
<reference evidence="14 15" key="1">
    <citation type="submission" date="2019-04" db="EMBL/GenBank/DDBJ databases">
        <title>Cohnella sp. nov., isolated from soil.</title>
        <authorList>
            <person name="Kim W."/>
        </authorList>
    </citation>
    <scope>NUCLEOTIDE SEQUENCE [LARGE SCALE GENOMIC DNA]</scope>
    <source>
        <strain evidence="14 15">CAU 1483</strain>
    </source>
</reference>
<accession>A0A4U0F9A8</accession>
<gene>
    <name evidence="14" type="ORF">E5161_15235</name>
</gene>
<keyword evidence="8 13" id="KW-0812">Transmembrane</keyword>
<dbReference type="AlphaFoldDB" id="A0A4U0F9A8"/>
<evidence type="ECO:0000256" key="5">
    <source>
        <dbReference type="ARBA" id="ARBA00022448"/>
    </source>
</evidence>
<evidence type="ECO:0000256" key="6">
    <source>
        <dbReference type="ARBA" id="ARBA00022449"/>
    </source>
</evidence>
<dbReference type="NCBIfam" id="TIGR00797">
    <property type="entry name" value="matE"/>
    <property type="match status" value="1"/>
</dbReference>